<sequence>MIPKPLVQVNQWFLVLSTAIALIFFNYLLFIPFIVGVVTLTTKRNPVIAFAARFLKKTNKSYPQEDKNQQLFNQAIATTCLAISIIAFYFELTFIGYLFSVMVILAAGIALMGYCIGCTIRYRYMMWKYRRQNQNT</sequence>
<accession>A0A9J6R8W9</accession>
<keyword evidence="1" id="KW-1133">Transmembrane helix</keyword>
<keyword evidence="1" id="KW-0812">Transmembrane</keyword>
<dbReference type="AlphaFoldDB" id="A0A9J6R8W9"/>
<comment type="caution">
    <text evidence="3">The sequence shown here is derived from an EMBL/GenBank/DDBJ whole genome shotgun (WGS) entry which is preliminary data.</text>
</comment>
<reference evidence="3" key="1">
    <citation type="submission" date="2022-11" db="EMBL/GenBank/DDBJ databases">
        <title>WGS of Natronobacillus azotifigens 24KS-1, an anaerobic diazotrophic haloalkaliphile from soda-rich habitats.</title>
        <authorList>
            <person name="Sorokin D.Y."/>
            <person name="Merkel A.Y."/>
        </authorList>
    </citation>
    <scope>NUCLEOTIDE SEQUENCE</scope>
    <source>
        <strain evidence="3">24KS-1</strain>
    </source>
</reference>
<evidence type="ECO:0000313" key="3">
    <source>
        <dbReference type="EMBL" id="MCZ0701729.1"/>
    </source>
</evidence>
<keyword evidence="4" id="KW-1185">Reference proteome</keyword>
<evidence type="ECO:0000313" key="4">
    <source>
        <dbReference type="Proteomes" id="UP001084197"/>
    </source>
</evidence>
<dbReference type="RefSeq" id="WP_268778492.1">
    <property type="nucleotide sequence ID" value="NZ_JAPRAT010000001.1"/>
</dbReference>
<dbReference type="InterPro" id="IPR025508">
    <property type="entry name" value="DUF4395"/>
</dbReference>
<dbReference type="InterPro" id="IPR016942">
    <property type="entry name" value="UCP030042"/>
</dbReference>
<protein>
    <submittedName>
        <fullName evidence="3">DUF4395 domain-containing protein</fullName>
    </submittedName>
</protein>
<feature type="transmembrane region" description="Helical" evidence="1">
    <location>
        <begin position="71"/>
        <end position="90"/>
    </location>
</feature>
<feature type="transmembrane region" description="Helical" evidence="1">
    <location>
        <begin position="12"/>
        <end position="40"/>
    </location>
</feature>
<keyword evidence="1" id="KW-0472">Membrane</keyword>
<name>A0A9J6R8W9_9BACI</name>
<proteinExistence type="predicted"/>
<feature type="domain" description="DUF4395" evidence="2">
    <location>
        <begin position="2"/>
        <end position="125"/>
    </location>
</feature>
<feature type="transmembrane region" description="Helical" evidence="1">
    <location>
        <begin position="96"/>
        <end position="122"/>
    </location>
</feature>
<dbReference type="Pfam" id="PF14340">
    <property type="entry name" value="DUF4395"/>
    <property type="match status" value="1"/>
</dbReference>
<organism evidence="3 4">
    <name type="scientific">Natronobacillus azotifigens</name>
    <dbReference type="NCBI Taxonomy" id="472978"/>
    <lineage>
        <taxon>Bacteria</taxon>
        <taxon>Bacillati</taxon>
        <taxon>Bacillota</taxon>
        <taxon>Bacilli</taxon>
        <taxon>Bacillales</taxon>
        <taxon>Bacillaceae</taxon>
        <taxon>Natronobacillus</taxon>
    </lineage>
</organism>
<dbReference type="PIRSF" id="PIRSF030042">
    <property type="entry name" value="UCP030042"/>
    <property type="match status" value="1"/>
</dbReference>
<dbReference type="EMBL" id="JAPRAT010000001">
    <property type="protein sequence ID" value="MCZ0701729.1"/>
    <property type="molecule type" value="Genomic_DNA"/>
</dbReference>
<evidence type="ECO:0000259" key="2">
    <source>
        <dbReference type="Pfam" id="PF14340"/>
    </source>
</evidence>
<dbReference type="Proteomes" id="UP001084197">
    <property type="component" value="Unassembled WGS sequence"/>
</dbReference>
<evidence type="ECO:0000256" key="1">
    <source>
        <dbReference type="SAM" id="Phobius"/>
    </source>
</evidence>
<gene>
    <name evidence="3" type="ORF">OWO01_00710</name>
</gene>